<dbReference type="GO" id="GO:0008483">
    <property type="term" value="F:transaminase activity"/>
    <property type="evidence" value="ECO:0007669"/>
    <property type="project" value="UniProtKB-KW"/>
</dbReference>
<accession>A0A932HY58</accession>
<dbReference type="InterPro" id="IPR015424">
    <property type="entry name" value="PyrdxlP-dep_Trfase"/>
</dbReference>
<dbReference type="SUPFAM" id="SSF53383">
    <property type="entry name" value="PLP-dependent transferases"/>
    <property type="match status" value="1"/>
</dbReference>
<dbReference type="CDD" id="cd00610">
    <property type="entry name" value="OAT_like"/>
    <property type="match status" value="1"/>
</dbReference>
<dbReference type="Proteomes" id="UP000782312">
    <property type="component" value="Unassembled WGS sequence"/>
</dbReference>
<dbReference type="InterPro" id="IPR005814">
    <property type="entry name" value="Aminotrans_3"/>
</dbReference>
<keyword evidence="2 3" id="KW-0663">Pyridoxal phosphate</keyword>
<dbReference type="PROSITE" id="PS00600">
    <property type="entry name" value="AA_TRANSFER_CLASS_3"/>
    <property type="match status" value="1"/>
</dbReference>
<evidence type="ECO:0000256" key="1">
    <source>
        <dbReference type="ARBA" id="ARBA00001933"/>
    </source>
</evidence>
<dbReference type="Pfam" id="PF00202">
    <property type="entry name" value="Aminotran_3"/>
    <property type="match status" value="1"/>
</dbReference>
<sequence>MARSLALKAKAESLIPSCSQTFSKGPTQFVQGVAPVFLARGKGSRVWDVDGNEYIDFPMALGAIILGHGYPAVDEAVRRQMEEGSTFSLPHPLEVELAELLTGVIPGAEMVRFGKNGSDATSGAVRVARAVTGREVIACCGYHGWQDWYIGTTTRSKGVPKTVRELTVPFEYNSLEGLEWIFEAHPGQVAAVVMEPVGVVEPREGFLAAVRDLARREGALLVFDEIVTGFRVALGGAAAHYGVTPDLTCIGKAMANGFPISAVVGRREIMEAFDEIFFSFTFGGEALSLAAALATIREIQDKGVIPYLWGQGRKLKDGYNALAREYGIERFTQCIGIPPRTVMTFRDEAGAESLLFKSLFQQECLKRGVLYSGGQNMCFSHTEEDIEHTLRAYRAAMEVLAAAIERGDARSRLEGEPVQPVFRRA</sequence>
<protein>
    <submittedName>
        <fullName evidence="4">Aminotransferase class III-fold pyridoxal phosphate-dependent enzyme</fullName>
    </submittedName>
</protein>
<keyword evidence="4" id="KW-0032">Aminotransferase</keyword>
<proteinExistence type="inferred from homology"/>
<evidence type="ECO:0000313" key="5">
    <source>
        <dbReference type="Proteomes" id="UP000782312"/>
    </source>
</evidence>
<gene>
    <name evidence="4" type="ORF">HYZ11_00190</name>
</gene>
<keyword evidence="4" id="KW-0808">Transferase</keyword>
<dbReference type="InterPro" id="IPR015422">
    <property type="entry name" value="PyrdxlP-dep_Trfase_small"/>
</dbReference>
<dbReference type="PANTHER" id="PTHR43713">
    <property type="entry name" value="GLUTAMATE-1-SEMIALDEHYDE 2,1-AMINOMUTASE"/>
    <property type="match status" value="1"/>
</dbReference>
<evidence type="ECO:0000256" key="2">
    <source>
        <dbReference type="ARBA" id="ARBA00022898"/>
    </source>
</evidence>
<organism evidence="4 5">
    <name type="scientific">Tectimicrobiota bacterium</name>
    <dbReference type="NCBI Taxonomy" id="2528274"/>
    <lineage>
        <taxon>Bacteria</taxon>
        <taxon>Pseudomonadati</taxon>
        <taxon>Nitrospinota/Tectimicrobiota group</taxon>
        <taxon>Candidatus Tectimicrobiota</taxon>
    </lineage>
</organism>
<dbReference type="Gene3D" id="3.90.1150.10">
    <property type="entry name" value="Aspartate Aminotransferase, domain 1"/>
    <property type="match status" value="1"/>
</dbReference>
<dbReference type="InterPro" id="IPR015421">
    <property type="entry name" value="PyrdxlP-dep_Trfase_major"/>
</dbReference>
<reference evidence="4" key="1">
    <citation type="submission" date="2020-07" db="EMBL/GenBank/DDBJ databases">
        <title>Huge and variable diversity of episymbiotic CPR bacteria and DPANN archaea in groundwater ecosystems.</title>
        <authorList>
            <person name="He C.Y."/>
            <person name="Keren R."/>
            <person name="Whittaker M."/>
            <person name="Farag I.F."/>
            <person name="Doudna J."/>
            <person name="Cate J.H.D."/>
            <person name="Banfield J.F."/>
        </authorList>
    </citation>
    <scope>NUCLEOTIDE SEQUENCE</scope>
    <source>
        <strain evidence="4">NC_groundwater_763_Ag_S-0.2um_68_21</strain>
    </source>
</reference>
<dbReference type="GO" id="GO:0030170">
    <property type="term" value="F:pyridoxal phosphate binding"/>
    <property type="evidence" value="ECO:0007669"/>
    <property type="project" value="InterPro"/>
</dbReference>
<comment type="cofactor">
    <cofactor evidence="1">
        <name>pyridoxal 5'-phosphate</name>
        <dbReference type="ChEBI" id="CHEBI:597326"/>
    </cofactor>
</comment>
<comment type="caution">
    <text evidence="4">The sequence shown here is derived from an EMBL/GenBank/DDBJ whole genome shotgun (WGS) entry which is preliminary data.</text>
</comment>
<dbReference type="EMBL" id="JACPUR010000001">
    <property type="protein sequence ID" value="MBI3126006.1"/>
    <property type="molecule type" value="Genomic_DNA"/>
</dbReference>
<dbReference type="Gene3D" id="3.40.640.10">
    <property type="entry name" value="Type I PLP-dependent aspartate aminotransferase-like (Major domain)"/>
    <property type="match status" value="1"/>
</dbReference>
<dbReference type="InterPro" id="IPR049704">
    <property type="entry name" value="Aminotrans_3_PPA_site"/>
</dbReference>
<dbReference type="AlphaFoldDB" id="A0A932HY58"/>
<comment type="similarity">
    <text evidence="3">Belongs to the class-III pyridoxal-phosphate-dependent aminotransferase family.</text>
</comment>
<name>A0A932HY58_UNCTE</name>
<dbReference type="PANTHER" id="PTHR43713:SF3">
    <property type="entry name" value="GLUTAMATE-1-SEMIALDEHYDE 2,1-AMINOMUTASE 1, CHLOROPLASTIC-RELATED"/>
    <property type="match status" value="1"/>
</dbReference>
<evidence type="ECO:0000256" key="3">
    <source>
        <dbReference type="RuleBase" id="RU003560"/>
    </source>
</evidence>
<evidence type="ECO:0000313" key="4">
    <source>
        <dbReference type="EMBL" id="MBI3126006.1"/>
    </source>
</evidence>